<dbReference type="InterPro" id="IPR036259">
    <property type="entry name" value="MFS_trans_sf"/>
</dbReference>
<reference evidence="10 11" key="1">
    <citation type="submission" date="2016-11" db="EMBL/GenBank/DDBJ databases">
        <title>Draft Genome Assembly of Colletotrichum chlorophyti a pathogen of herbaceous plants.</title>
        <authorList>
            <person name="Gan P."/>
            <person name="Narusaka M."/>
            <person name="Tsushima A."/>
            <person name="Narusaka Y."/>
            <person name="Takano Y."/>
            <person name="Shirasu K."/>
        </authorList>
    </citation>
    <scope>NUCLEOTIDE SEQUENCE [LARGE SCALE GENOMIC DNA]</scope>
    <source>
        <strain evidence="10 11">NTL11</strain>
    </source>
</reference>
<comment type="subcellular location">
    <subcellularLocation>
        <location evidence="1">Membrane</location>
        <topology evidence="1">Multi-pass membrane protein</topology>
    </subcellularLocation>
</comment>
<dbReference type="GO" id="GO:0005886">
    <property type="term" value="C:plasma membrane"/>
    <property type="evidence" value="ECO:0007669"/>
    <property type="project" value="TreeGrafter"/>
</dbReference>
<feature type="transmembrane region" description="Helical" evidence="8">
    <location>
        <begin position="225"/>
        <end position="246"/>
    </location>
</feature>
<feature type="transmembrane region" description="Helical" evidence="8">
    <location>
        <begin position="403"/>
        <end position="423"/>
    </location>
</feature>
<feature type="transmembrane region" description="Helical" evidence="8">
    <location>
        <begin position="105"/>
        <end position="125"/>
    </location>
</feature>
<dbReference type="PANTHER" id="PTHR23501:SF3">
    <property type="entry name" value="MAJOR FACILITATOR SUPERFAMILY (MFS) PROFILE DOMAIN-CONTAINING PROTEIN"/>
    <property type="match status" value="1"/>
</dbReference>
<feature type="transmembrane region" description="Helical" evidence="8">
    <location>
        <begin position="429"/>
        <end position="457"/>
    </location>
</feature>
<feature type="compositionally biased region" description="Basic and acidic residues" evidence="7">
    <location>
        <begin position="21"/>
        <end position="44"/>
    </location>
</feature>
<protein>
    <submittedName>
        <fullName evidence="10">Siderophore iron transporter mirB 1</fullName>
    </submittedName>
</protein>
<keyword evidence="5 8" id="KW-1133">Transmembrane helix</keyword>
<accession>A0A1Q8RUC0</accession>
<dbReference type="AlphaFoldDB" id="A0A1Q8RUC0"/>
<dbReference type="InterPro" id="IPR011701">
    <property type="entry name" value="MFS"/>
</dbReference>
<feature type="transmembrane region" description="Helical" evidence="8">
    <location>
        <begin position="464"/>
        <end position="489"/>
    </location>
</feature>
<feature type="transmembrane region" description="Helical" evidence="8">
    <location>
        <begin position="309"/>
        <end position="329"/>
    </location>
</feature>
<evidence type="ECO:0000256" key="4">
    <source>
        <dbReference type="ARBA" id="ARBA00022692"/>
    </source>
</evidence>
<feature type="transmembrane region" description="Helical" evidence="8">
    <location>
        <begin position="542"/>
        <end position="561"/>
    </location>
</feature>
<feature type="transmembrane region" description="Helical" evidence="8">
    <location>
        <begin position="137"/>
        <end position="154"/>
    </location>
</feature>
<dbReference type="EMBL" id="MPGH01000088">
    <property type="protein sequence ID" value="OLN87993.1"/>
    <property type="molecule type" value="Genomic_DNA"/>
</dbReference>
<feature type="region of interest" description="Disordered" evidence="7">
    <location>
        <begin position="21"/>
        <end position="47"/>
    </location>
</feature>
<feature type="transmembrane region" description="Helical" evidence="8">
    <location>
        <begin position="278"/>
        <end position="297"/>
    </location>
</feature>
<dbReference type="OrthoDB" id="4078873at2759"/>
<keyword evidence="4 8" id="KW-0812">Transmembrane</keyword>
<evidence type="ECO:0000259" key="9">
    <source>
        <dbReference type="PROSITE" id="PS50850"/>
    </source>
</evidence>
<dbReference type="PROSITE" id="PS50850">
    <property type="entry name" value="MFS"/>
    <property type="match status" value="1"/>
</dbReference>
<gene>
    <name evidence="10" type="ORF">CCHL11_00256</name>
</gene>
<feature type="domain" description="Major facilitator superfamily (MFS) profile" evidence="9">
    <location>
        <begin position="65"/>
        <end position="565"/>
    </location>
</feature>
<dbReference type="Proteomes" id="UP000186583">
    <property type="component" value="Unassembled WGS sequence"/>
</dbReference>
<feature type="transmembrane region" description="Helical" evidence="8">
    <location>
        <begin position="160"/>
        <end position="182"/>
    </location>
</feature>
<evidence type="ECO:0000313" key="10">
    <source>
        <dbReference type="EMBL" id="OLN87993.1"/>
    </source>
</evidence>
<evidence type="ECO:0000256" key="3">
    <source>
        <dbReference type="ARBA" id="ARBA00022448"/>
    </source>
</evidence>
<evidence type="ECO:0000256" key="6">
    <source>
        <dbReference type="ARBA" id="ARBA00023136"/>
    </source>
</evidence>
<evidence type="ECO:0000313" key="11">
    <source>
        <dbReference type="Proteomes" id="UP000186583"/>
    </source>
</evidence>
<dbReference type="Pfam" id="PF07690">
    <property type="entry name" value="MFS_1"/>
    <property type="match status" value="2"/>
</dbReference>
<evidence type="ECO:0000256" key="1">
    <source>
        <dbReference type="ARBA" id="ARBA00004141"/>
    </source>
</evidence>
<dbReference type="Gene3D" id="1.20.1250.20">
    <property type="entry name" value="MFS general substrate transporter like domains"/>
    <property type="match status" value="2"/>
</dbReference>
<evidence type="ECO:0000256" key="7">
    <source>
        <dbReference type="SAM" id="MobiDB-lite"/>
    </source>
</evidence>
<proteinExistence type="inferred from homology"/>
<keyword evidence="3" id="KW-0813">Transport</keyword>
<name>A0A1Q8RUC0_9PEZI</name>
<sequence length="577" mass="63070">MSGVQHEQPLSFAPRIEGTGEKSEVVVTRTSRDHEAHPVFDSEKSVSSNAQAGVQNTEAITSTWTTTSLVVAYVLIWITYFVVLMQQRALATLNPFVTSAFAQHSLTPTVAVISSIIGGVFKLTLAKILDVLGRPQVYLLSTILAALGLGMVAACNNVELYAAAQVFYTVGQNALGYILGVFVADTPSLRNRGLMFAFSSSPTLITTWLSGPISEEYLAGPGWRWAFGTFSIIVPVVAFPLFVLFVRSLDRAKELNVVPKRESQKTVWRSFVHYCREFDAVGLLSVSAGLALFLLPFNIASMQERGWRAPLIICLLVFGVVLIIAFTLWERFFAPVSFIPYALLSGRTVLRRLRPFGPSFLLVVNNLTITQASYVANVYSLGSTLFAIFAGWLVRHTGHYKNVCLWFSIPLNILGMGLMIHFRQPENDIGFVIMCQVLISVAGGIILVCVQIAAMAVASHQHVAVVLAAMSMFSEIGGAIGLTLAAIFWQNVFPDRLLEYLPAEEVSNLVAIHADLSTQLTCPVGSAARTAIHYAYGDALKMILITGTVVWAIGFVATFVWKDVNVKEVEQVRGHVV</sequence>
<dbReference type="InterPro" id="IPR020846">
    <property type="entry name" value="MFS_dom"/>
</dbReference>
<evidence type="ECO:0000256" key="8">
    <source>
        <dbReference type="SAM" id="Phobius"/>
    </source>
</evidence>
<dbReference type="PANTHER" id="PTHR23501">
    <property type="entry name" value="MAJOR FACILITATOR SUPERFAMILY"/>
    <property type="match status" value="1"/>
</dbReference>
<keyword evidence="11" id="KW-1185">Reference proteome</keyword>
<feature type="transmembrane region" description="Helical" evidence="8">
    <location>
        <begin position="374"/>
        <end position="394"/>
    </location>
</feature>
<comment type="similarity">
    <text evidence="2">Belongs to the major facilitator superfamily.</text>
</comment>
<keyword evidence="6 8" id="KW-0472">Membrane</keyword>
<comment type="caution">
    <text evidence="10">The sequence shown here is derived from an EMBL/GenBank/DDBJ whole genome shotgun (WGS) entry which is preliminary data.</text>
</comment>
<dbReference type="FunFam" id="1.20.1250.20:FF:000284">
    <property type="entry name" value="Siderophore iron transporter mirB"/>
    <property type="match status" value="1"/>
</dbReference>
<evidence type="ECO:0000256" key="2">
    <source>
        <dbReference type="ARBA" id="ARBA00008335"/>
    </source>
</evidence>
<dbReference type="SUPFAM" id="SSF103473">
    <property type="entry name" value="MFS general substrate transporter"/>
    <property type="match status" value="2"/>
</dbReference>
<feature type="transmembrane region" description="Helical" evidence="8">
    <location>
        <begin position="64"/>
        <end position="85"/>
    </location>
</feature>
<dbReference type="GO" id="GO:0022857">
    <property type="term" value="F:transmembrane transporter activity"/>
    <property type="evidence" value="ECO:0007669"/>
    <property type="project" value="InterPro"/>
</dbReference>
<evidence type="ECO:0000256" key="5">
    <source>
        <dbReference type="ARBA" id="ARBA00022989"/>
    </source>
</evidence>
<organism evidence="10 11">
    <name type="scientific">Colletotrichum chlorophyti</name>
    <dbReference type="NCBI Taxonomy" id="708187"/>
    <lineage>
        <taxon>Eukaryota</taxon>
        <taxon>Fungi</taxon>
        <taxon>Dikarya</taxon>
        <taxon>Ascomycota</taxon>
        <taxon>Pezizomycotina</taxon>
        <taxon>Sordariomycetes</taxon>
        <taxon>Hypocreomycetidae</taxon>
        <taxon>Glomerellales</taxon>
        <taxon>Glomerellaceae</taxon>
        <taxon>Colletotrichum</taxon>
    </lineage>
</organism>